<dbReference type="Proteomes" id="UP001195965">
    <property type="component" value="Chromosome"/>
</dbReference>
<dbReference type="EMBL" id="CP127526">
    <property type="protein sequence ID" value="XRI74660.1"/>
    <property type="molecule type" value="Genomic_DNA"/>
</dbReference>
<protein>
    <submittedName>
        <fullName evidence="1">Uncharacterized protein</fullName>
    </submittedName>
</protein>
<accession>A0ACD5HI38</accession>
<evidence type="ECO:0000313" key="1">
    <source>
        <dbReference type="EMBL" id="XRI74660.1"/>
    </source>
</evidence>
<organism evidence="1 2">
    <name type="scientific">Acidithiobacillus montserratensis</name>
    <dbReference type="NCBI Taxonomy" id="2729135"/>
    <lineage>
        <taxon>Bacteria</taxon>
        <taxon>Pseudomonadati</taxon>
        <taxon>Pseudomonadota</taxon>
        <taxon>Acidithiobacillia</taxon>
        <taxon>Acidithiobacillales</taxon>
        <taxon>Acidithiobacillaceae</taxon>
        <taxon>Acidithiobacillus</taxon>
    </lineage>
</organism>
<sequence>MRKGKRILVLAVAVAAGFGGVAPALADTVAQDQQALQQANAEIQSLAQNWPQIQAAAQAYGALSRYVGMAGIGPVVINQMGFREQCHNAYWDEEIPTLVTGAMNIAGDAEAQAYAMQAIATTWDQDAGNLLDAEVTQDAQAQVPNFSQVQQQVNQTVAAGNALNTLLNQVGNQIATATGPSSTLQPLPISNWSVAIGDYPNLAAVQWNTGPSDGAPIGWYNDMAPTFRGFARLVDICPTGTANIPMESDATTLSAVQMAEQEEPGLAQNIPSVPTGSTWTQPPIFDPYDAADYQTRVELVRVLSADMPAIANYMAPVTGAMQAFAQQTNQLTQTVGGQ</sequence>
<name>A0ACD5HI38_9PROT</name>
<proteinExistence type="predicted"/>
<reference evidence="1 2" key="1">
    <citation type="journal article" date="2021" name="ISME J.">
        <title>Genomic evolution of the class Acidithiobacillia: deep-branching Proteobacteria living in extreme acidic conditions.</title>
        <authorList>
            <person name="Moya-Beltran A."/>
            <person name="Beard S."/>
            <person name="Rojas-Villalobos C."/>
            <person name="Issotta F."/>
            <person name="Gallardo Y."/>
            <person name="Ulloa R."/>
            <person name="Giaveno A."/>
            <person name="Degli Esposti M."/>
            <person name="Johnson D.B."/>
            <person name="Quatrini R."/>
        </authorList>
    </citation>
    <scope>NUCLEOTIDE SEQUENCE [LARGE SCALE GENOMIC DNA]</scope>
    <source>
        <strain evidence="1 2">GG1-14</strain>
    </source>
</reference>
<evidence type="ECO:0000313" key="2">
    <source>
        <dbReference type="Proteomes" id="UP001195965"/>
    </source>
</evidence>
<gene>
    <name evidence="1" type="ORF">HHS34_005560</name>
</gene>
<keyword evidence="2" id="KW-1185">Reference proteome</keyword>